<keyword evidence="2" id="KW-0378">Hydrolase</keyword>
<dbReference type="InterPro" id="IPR023485">
    <property type="entry name" value="Ptyr_pPase"/>
</dbReference>
<name>A0A3A5MUW8_9MICO</name>
<dbReference type="RefSeq" id="WP_119971236.1">
    <property type="nucleotide sequence ID" value="NZ_JBHSQA010000029.1"/>
</dbReference>
<dbReference type="PANTHER" id="PTHR11717:SF31">
    <property type="entry name" value="LOW MOLECULAR WEIGHT PROTEIN-TYROSINE-PHOSPHATASE ETP-RELATED"/>
    <property type="match status" value="1"/>
</dbReference>
<evidence type="ECO:0000256" key="2">
    <source>
        <dbReference type="ARBA" id="ARBA00022801"/>
    </source>
</evidence>
<feature type="domain" description="Phosphotyrosine protein phosphatase I" evidence="5">
    <location>
        <begin position="31"/>
        <end position="223"/>
    </location>
</feature>
<evidence type="ECO:0000313" key="7">
    <source>
        <dbReference type="Proteomes" id="UP000272015"/>
    </source>
</evidence>
<keyword evidence="7" id="KW-1185">Reference proteome</keyword>
<gene>
    <name evidence="6" type="ORF">D6T64_02750</name>
</gene>
<feature type="active site" evidence="4">
    <location>
        <position position="43"/>
    </location>
</feature>
<dbReference type="GO" id="GO:0004725">
    <property type="term" value="F:protein tyrosine phosphatase activity"/>
    <property type="evidence" value="ECO:0007669"/>
    <property type="project" value="InterPro"/>
</dbReference>
<dbReference type="SMART" id="SM00226">
    <property type="entry name" value="LMWPc"/>
    <property type="match status" value="1"/>
</dbReference>
<comment type="similarity">
    <text evidence="1">Belongs to the low molecular weight phosphotyrosine protein phosphatase family.</text>
</comment>
<feature type="active site" description="Nucleophile" evidence="4">
    <location>
        <position position="37"/>
    </location>
</feature>
<dbReference type="PRINTS" id="PR00719">
    <property type="entry name" value="LMWPTPASE"/>
</dbReference>
<sequence length="232" mass="24735">MNHHSPADPAPANALVEQVISLVELVEPPTLKVLIVCTGNICRSPLAEQLLRAKAQALGVPLAVTSAGTRAMLGHAMTPEAAALSVQYGSTSTTHKPAQLTMSLVIEADLILTATRDHRAEVVSLTPKAIRKTFTLMQFARLAPTLVDLLGPPSSLVEPVETTPERLELLKTLLSKTSEARSLVQPPVALTDDDVVDPYKQPQPVYDSVAAEIDRAATTITQAFAAALKRVK</sequence>
<dbReference type="EMBL" id="QZVS01000053">
    <property type="protein sequence ID" value="RJT91033.1"/>
    <property type="molecule type" value="Genomic_DNA"/>
</dbReference>
<dbReference type="Proteomes" id="UP000272015">
    <property type="component" value="Unassembled WGS sequence"/>
</dbReference>
<comment type="caution">
    <text evidence="6">The sequence shown here is derived from an EMBL/GenBank/DDBJ whole genome shotgun (WGS) entry which is preliminary data.</text>
</comment>
<protein>
    <submittedName>
        <fullName evidence="6">Low molecular weight phosphatase family protein</fullName>
    </submittedName>
</protein>
<evidence type="ECO:0000256" key="1">
    <source>
        <dbReference type="ARBA" id="ARBA00011063"/>
    </source>
</evidence>
<dbReference type="Gene3D" id="3.40.50.2300">
    <property type="match status" value="1"/>
</dbReference>
<evidence type="ECO:0000313" key="6">
    <source>
        <dbReference type="EMBL" id="RJT91033.1"/>
    </source>
</evidence>
<evidence type="ECO:0000256" key="3">
    <source>
        <dbReference type="ARBA" id="ARBA00022912"/>
    </source>
</evidence>
<reference evidence="6 7" key="1">
    <citation type="submission" date="2018-09" db="EMBL/GenBank/DDBJ databases">
        <title>Novel species of Cryobacterium.</title>
        <authorList>
            <person name="Liu Q."/>
            <person name="Xin Y.-H."/>
        </authorList>
    </citation>
    <scope>NUCLEOTIDE SEQUENCE [LARGE SCALE GENOMIC DNA]</scope>
    <source>
        <strain evidence="6 7">Hh39</strain>
    </source>
</reference>
<dbReference type="PANTHER" id="PTHR11717">
    <property type="entry name" value="LOW MOLECULAR WEIGHT PROTEIN TYROSINE PHOSPHATASE"/>
    <property type="match status" value="1"/>
</dbReference>
<accession>A0A3A5MUW8</accession>
<dbReference type="InterPro" id="IPR050438">
    <property type="entry name" value="LMW_PTPase"/>
</dbReference>
<proteinExistence type="inferred from homology"/>
<evidence type="ECO:0000259" key="5">
    <source>
        <dbReference type="SMART" id="SM00226"/>
    </source>
</evidence>
<dbReference type="AlphaFoldDB" id="A0A3A5MUW8"/>
<dbReference type="Pfam" id="PF01451">
    <property type="entry name" value="LMWPc"/>
    <property type="match status" value="1"/>
</dbReference>
<dbReference type="OrthoDB" id="9784339at2"/>
<organism evidence="6 7">
    <name type="scientific">Cryobacterium melibiosiphilum</name>
    <dbReference type="NCBI Taxonomy" id="995039"/>
    <lineage>
        <taxon>Bacteria</taxon>
        <taxon>Bacillati</taxon>
        <taxon>Actinomycetota</taxon>
        <taxon>Actinomycetes</taxon>
        <taxon>Micrococcales</taxon>
        <taxon>Microbacteriaceae</taxon>
        <taxon>Cryobacterium</taxon>
    </lineage>
</organism>
<dbReference type="InterPro" id="IPR017867">
    <property type="entry name" value="Tyr_phospatase_low_mol_wt"/>
</dbReference>
<keyword evidence="3" id="KW-0904">Protein phosphatase</keyword>
<dbReference type="InterPro" id="IPR036196">
    <property type="entry name" value="Ptyr_pPase_sf"/>
</dbReference>
<dbReference type="SUPFAM" id="SSF52788">
    <property type="entry name" value="Phosphotyrosine protein phosphatases I"/>
    <property type="match status" value="1"/>
</dbReference>
<evidence type="ECO:0000256" key="4">
    <source>
        <dbReference type="PIRSR" id="PIRSR617867-1"/>
    </source>
</evidence>